<accession>A0ABQ8APK8</accession>
<evidence type="ECO:0000313" key="2">
    <source>
        <dbReference type="Proteomes" id="UP000824890"/>
    </source>
</evidence>
<protein>
    <submittedName>
        <fullName evidence="1">Uncharacterized protein</fullName>
    </submittedName>
</protein>
<organism evidence="1 2">
    <name type="scientific">Brassica napus</name>
    <name type="common">Rape</name>
    <dbReference type="NCBI Taxonomy" id="3708"/>
    <lineage>
        <taxon>Eukaryota</taxon>
        <taxon>Viridiplantae</taxon>
        <taxon>Streptophyta</taxon>
        <taxon>Embryophyta</taxon>
        <taxon>Tracheophyta</taxon>
        <taxon>Spermatophyta</taxon>
        <taxon>Magnoliopsida</taxon>
        <taxon>eudicotyledons</taxon>
        <taxon>Gunneridae</taxon>
        <taxon>Pentapetalae</taxon>
        <taxon>rosids</taxon>
        <taxon>malvids</taxon>
        <taxon>Brassicales</taxon>
        <taxon>Brassicaceae</taxon>
        <taxon>Brassiceae</taxon>
        <taxon>Brassica</taxon>
    </lineage>
</organism>
<comment type="caution">
    <text evidence="1">The sequence shown here is derived from an EMBL/GenBank/DDBJ whole genome shotgun (WGS) entry which is preliminary data.</text>
</comment>
<keyword evidence="2" id="KW-1185">Reference proteome</keyword>
<reference evidence="1 2" key="1">
    <citation type="submission" date="2021-05" db="EMBL/GenBank/DDBJ databases">
        <title>Genome Assembly of Synthetic Allotetraploid Brassica napus Reveals Homoeologous Exchanges between Subgenomes.</title>
        <authorList>
            <person name="Davis J.T."/>
        </authorList>
    </citation>
    <scope>NUCLEOTIDE SEQUENCE [LARGE SCALE GENOMIC DNA]</scope>
    <source>
        <strain evidence="2">cv. Da-Ae</strain>
        <tissue evidence="1">Seedling</tissue>
    </source>
</reference>
<proteinExistence type="predicted"/>
<sequence>MYGNSLLSLSSTRGNLSWESPITVSTLSSVTPTLVTPVSTSSTATAWSSSDRFLPCLPVEALFPLTYVFKNPDALSVDCASHTVQPISDIPQRMLRKILI</sequence>
<evidence type="ECO:0000313" key="1">
    <source>
        <dbReference type="EMBL" id="KAH0894128.1"/>
    </source>
</evidence>
<dbReference type="EMBL" id="JAGKQM010000013">
    <property type="protein sequence ID" value="KAH0894128.1"/>
    <property type="molecule type" value="Genomic_DNA"/>
</dbReference>
<dbReference type="Proteomes" id="UP000824890">
    <property type="component" value="Unassembled WGS sequence"/>
</dbReference>
<name>A0ABQ8APK8_BRANA</name>
<gene>
    <name evidence="1" type="ORF">HID58_056557</name>
</gene>